<sequence>MYPSYPPVQEHQQQYSTAPQSSGVSYFPPPPNGHLGAPASPQWQATIPLSPAPMYNPAPADTCHNGNAAQARPRENQKQESSSNRPRLQHHQHYQPQQCVSQPSPDVPAGICELPSPIPDSHQLSVGSSAPEQDQLVQQLSQLNMMTQKQQQQTSQQQHTTQEQPNQQLHSTVQYSQVPNPKYQQPQQHYPPPPTRSSNHPRYPSYPGQQMTSTGPQKAYGSYTPVASPPPVQQSLPYFPPPPGAHNASPQSDPQTKYALIQPPSSYSSPSISYSTPAQTPSYPTPAPTPSNYSSPLPSYPTPAQTPSYPMQAQISSYPTPSQTPMYPAPPTQDVNGYPTPAATPQVMNNEKAYSN</sequence>
<feature type="compositionally biased region" description="Polar residues" evidence="1">
    <location>
        <begin position="207"/>
        <end position="216"/>
    </location>
</feature>
<comment type="caution">
    <text evidence="2">The sequence shown here is derived from an EMBL/GenBank/DDBJ whole genome shotgun (WGS) entry which is preliminary data.</text>
</comment>
<feature type="compositionally biased region" description="Polar residues" evidence="1">
    <location>
        <begin position="94"/>
        <end position="104"/>
    </location>
</feature>
<feature type="compositionally biased region" description="Polar residues" evidence="1">
    <location>
        <begin position="305"/>
        <end position="325"/>
    </location>
</feature>
<gene>
    <name evidence="2" type="ORF">EJ08DRAFT_23122</name>
</gene>
<name>A0A9P4U217_9PEZI</name>
<feature type="compositionally biased region" description="Low complexity" evidence="1">
    <location>
        <begin position="263"/>
        <end position="282"/>
    </location>
</feature>
<feature type="compositionally biased region" description="Polar residues" evidence="1">
    <location>
        <begin position="169"/>
        <end position="178"/>
    </location>
</feature>
<feature type="compositionally biased region" description="Polar residues" evidence="1">
    <location>
        <begin position="346"/>
        <end position="356"/>
    </location>
</feature>
<accession>A0A9P4U217</accession>
<evidence type="ECO:0000256" key="1">
    <source>
        <dbReference type="SAM" id="MobiDB-lite"/>
    </source>
</evidence>
<dbReference type="Proteomes" id="UP000800235">
    <property type="component" value="Unassembled WGS sequence"/>
</dbReference>
<reference evidence="2" key="1">
    <citation type="journal article" date="2020" name="Stud. Mycol.">
        <title>101 Dothideomycetes genomes: a test case for predicting lifestyles and emergence of pathogens.</title>
        <authorList>
            <person name="Haridas S."/>
            <person name="Albert R."/>
            <person name="Binder M."/>
            <person name="Bloem J."/>
            <person name="Labutti K."/>
            <person name="Salamov A."/>
            <person name="Andreopoulos B."/>
            <person name="Baker S."/>
            <person name="Barry K."/>
            <person name="Bills G."/>
            <person name="Bluhm B."/>
            <person name="Cannon C."/>
            <person name="Castanera R."/>
            <person name="Culley D."/>
            <person name="Daum C."/>
            <person name="Ezra D."/>
            <person name="Gonzalez J."/>
            <person name="Henrissat B."/>
            <person name="Kuo A."/>
            <person name="Liang C."/>
            <person name="Lipzen A."/>
            <person name="Lutzoni F."/>
            <person name="Magnuson J."/>
            <person name="Mondo S."/>
            <person name="Nolan M."/>
            <person name="Ohm R."/>
            <person name="Pangilinan J."/>
            <person name="Park H.-J."/>
            <person name="Ramirez L."/>
            <person name="Alfaro M."/>
            <person name="Sun H."/>
            <person name="Tritt A."/>
            <person name="Yoshinaga Y."/>
            <person name="Zwiers L.-H."/>
            <person name="Turgeon B."/>
            <person name="Goodwin S."/>
            <person name="Spatafora J."/>
            <person name="Crous P."/>
            <person name="Grigoriev I."/>
        </authorList>
    </citation>
    <scope>NUCLEOTIDE SEQUENCE</scope>
    <source>
        <strain evidence="2">CBS 130266</strain>
    </source>
</reference>
<feature type="compositionally biased region" description="Polar residues" evidence="1">
    <location>
        <begin position="10"/>
        <end position="24"/>
    </location>
</feature>
<feature type="compositionally biased region" description="Low complexity" evidence="1">
    <location>
        <begin position="147"/>
        <end position="168"/>
    </location>
</feature>
<dbReference type="EMBL" id="MU007018">
    <property type="protein sequence ID" value="KAF2434091.1"/>
    <property type="molecule type" value="Genomic_DNA"/>
</dbReference>
<feature type="compositionally biased region" description="Pro residues" evidence="1">
    <location>
        <begin position="227"/>
        <end position="244"/>
    </location>
</feature>
<keyword evidence="3" id="KW-1185">Reference proteome</keyword>
<feature type="region of interest" description="Disordered" evidence="1">
    <location>
        <begin position="1"/>
        <end position="356"/>
    </location>
</feature>
<feature type="compositionally biased region" description="Low complexity" evidence="1">
    <location>
        <begin position="179"/>
        <end position="188"/>
    </location>
</feature>
<dbReference type="AlphaFoldDB" id="A0A9P4U217"/>
<proteinExistence type="predicted"/>
<protein>
    <submittedName>
        <fullName evidence="2">Uncharacterized protein</fullName>
    </submittedName>
</protein>
<evidence type="ECO:0000313" key="2">
    <source>
        <dbReference type="EMBL" id="KAF2434091.1"/>
    </source>
</evidence>
<feature type="compositionally biased region" description="Polar residues" evidence="1">
    <location>
        <begin position="122"/>
        <end position="146"/>
    </location>
</feature>
<organism evidence="2 3">
    <name type="scientific">Tothia fuscella</name>
    <dbReference type="NCBI Taxonomy" id="1048955"/>
    <lineage>
        <taxon>Eukaryota</taxon>
        <taxon>Fungi</taxon>
        <taxon>Dikarya</taxon>
        <taxon>Ascomycota</taxon>
        <taxon>Pezizomycotina</taxon>
        <taxon>Dothideomycetes</taxon>
        <taxon>Pleosporomycetidae</taxon>
        <taxon>Venturiales</taxon>
        <taxon>Cylindrosympodiaceae</taxon>
        <taxon>Tothia</taxon>
    </lineage>
</organism>
<evidence type="ECO:0000313" key="3">
    <source>
        <dbReference type="Proteomes" id="UP000800235"/>
    </source>
</evidence>